<keyword evidence="2" id="KW-0378">Hydrolase</keyword>
<dbReference type="EMBL" id="AP024601">
    <property type="protein sequence ID" value="BCU81056.1"/>
    <property type="molecule type" value="Genomic_DNA"/>
</dbReference>
<dbReference type="NCBIfam" id="TIGR00051">
    <property type="entry name" value="YbgC/FadM family acyl-CoA thioesterase"/>
    <property type="match status" value="1"/>
</dbReference>
<name>A0A8D5UCV5_9BACL</name>
<evidence type="ECO:0000256" key="2">
    <source>
        <dbReference type="ARBA" id="ARBA00022801"/>
    </source>
</evidence>
<dbReference type="GO" id="GO:0047617">
    <property type="term" value="F:fatty acyl-CoA hydrolase activity"/>
    <property type="evidence" value="ECO:0007669"/>
    <property type="project" value="TreeGrafter"/>
</dbReference>
<reference evidence="3" key="1">
    <citation type="journal article" date="2013" name="Int. J. Syst. Evol. Microbiol.">
        <title>Polycladomyces abyssicola gen. nov., sp. nov., a thermophilic filamentous bacterium isolated from hemipelagic sediment.</title>
        <authorList>
            <person name="Tsubouchi T."/>
            <person name="Shimane Y."/>
            <person name="Mori K."/>
            <person name="Usui K."/>
            <person name="Hiraki T."/>
            <person name="Tame A."/>
            <person name="Uematsu K."/>
            <person name="Maruyama T."/>
            <person name="Hatada Y."/>
        </authorList>
    </citation>
    <scope>NUCLEOTIDE SEQUENCE</scope>
    <source>
        <strain evidence="3">JIR-001</strain>
    </source>
</reference>
<evidence type="ECO:0000313" key="4">
    <source>
        <dbReference type="Proteomes" id="UP000677436"/>
    </source>
</evidence>
<dbReference type="Proteomes" id="UP000677436">
    <property type="component" value="Chromosome"/>
</dbReference>
<dbReference type="InterPro" id="IPR050563">
    <property type="entry name" value="4-hydroxybenzoyl-CoA_TE"/>
</dbReference>
<gene>
    <name evidence="3" type="ORF">JIR001_08390</name>
</gene>
<dbReference type="AlphaFoldDB" id="A0A8D5UCV5"/>
<sequence length="155" mass="18194">MGNRRVFETTVRVRYQETDQMGVVYHTNYIVWFEVARSEMIRELGTSYQDLEEKGLLLPVVDVHCRYLSPAHYDEEVIVRTVVEELTGSKIRFAYEVIRPADNRLLTIGSTTHIWVNRKMKRVNIQRDNPELYRLLVEQTVEGESIPCSDGSSWR</sequence>
<dbReference type="KEGG" id="pabs:JIR001_08390"/>
<dbReference type="InterPro" id="IPR008272">
    <property type="entry name" value="HB-CoA_thioesterase_AS"/>
</dbReference>
<evidence type="ECO:0000313" key="3">
    <source>
        <dbReference type="EMBL" id="BCU81056.1"/>
    </source>
</evidence>
<organism evidence="3 4">
    <name type="scientific">Polycladomyces abyssicola</name>
    <dbReference type="NCBI Taxonomy" id="1125966"/>
    <lineage>
        <taxon>Bacteria</taxon>
        <taxon>Bacillati</taxon>
        <taxon>Bacillota</taxon>
        <taxon>Bacilli</taxon>
        <taxon>Bacillales</taxon>
        <taxon>Thermoactinomycetaceae</taxon>
        <taxon>Polycladomyces</taxon>
    </lineage>
</organism>
<dbReference type="InterPro" id="IPR006684">
    <property type="entry name" value="YbgC/YbaW"/>
</dbReference>
<comment type="similarity">
    <text evidence="1">Belongs to the 4-hydroxybenzoyl-CoA thioesterase family.</text>
</comment>
<keyword evidence="4" id="KW-1185">Reference proteome</keyword>
<dbReference type="Gene3D" id="3.10.129.10">
    <property type="entry name" value="Hotdog Thioesterase"/>
    <property type="match status" value="1"/>
</dbReference>
<dbReference type="PANTHER" id="PTHR31793:SF27">
    <property type="entry name" value="NOVEL THIOESTERASE SUPERFAMILY DOMAIN AND SAPOSIN A-TYPE DOMAIN CONTAINING PROTEIN (0610012H03RIK)"/>
    <property type="match status" value="1"/>
</dbReference>
<dbReference type="RefSeq" id="WP_212774340.1">
    <property type="nucleotide sequence ID" value="NZ_AP024601.1"/>
</dbReference>
<proteinExistence type="inferred from homology"/>
<dbReference type="PANTHER" id="PTHR31793">
    <property type="entry name" value="4-HYDROXYBENZOYL-COA THIOESTERASE FAMILY MEMBER"/>
    <property type="match status" value="1"/>
</dbReference>
<dbReference type="SUPFAM" id="SSF54637">
    <property type="entry name" value="Thioesterase/thiol ester dehydrase-isomerase"/>
    <property type="match status" value="1"/>
</dbReference>
<reference evidence="3" key="2">
    <citation type="journal article" date="2021" name="Microbiol. Resour. Announc.">
        <title>Complete Genome Sequence of Polycladomyces abyssicola JIR-001T, Isolated from Hemipelagic Sediment in Deep Seawater.</title>
        <authorList>
            <person name="Tsubouchi T."/>
            <person name="Kaneko Y."/>
        </authorList>
    </citation>
    <scope>NUCLEOTIDE SEQUENCE</scope>
    <source>
        <strain evidence="3">JIR-001</strain>
    </source>
</reference>
<dbReference type="PIRSF" id="PIRSF003230">
    <property type="entry name" value="YbgC"/>
    <property type="match status" value="1"/>
</dbReference>
<dbReference type="CDD" id="cd00586">
    <property type="entry name" value="4HBT"/>
    <property type="match status" value="1"/>
</dbReference>
<dbReference type="Pfam" id="PF13279">
    <property type="entry name" value="4HBT_2"/>
    <property type="match status" value="1"/>
</dbReference>
<dbReference type="InterPro" id="IPR029069">
    <property type="entry name" value="HotDog_dom_sf"/>
</dbReference>
<evidence type="ECO:0000256" key="1">
    <source>
        <dbReference type="ARBA" id="ARBA00005953"/>
    </source>
</evidence>
<accession>A0A8D5UCV5</accession>
<protein>
    <submittedName>
        <fullName evidence="3">Thioesterase</fullName>
    </submittedName>
</protein>
<dbReference type="PROSITE" id="PS01328">
    <property type="entry name" value="4HBCOA_THIOESTERASE"/>
    <property type="match status" value="1"/>
</dbReference>